<reference evidence="2 3" key="1">
    <citation type="submission" date="2020-02" db="EMBL/GenBank/DDBJ databases">
        <title>Plant-Promoting Endophytic Bacterium Rhizobium oryzihabitans sp. nov., Isolated from the Root of Rice.</title>
        <authorList>
            <person name="zhao J."/>
            <person name="Zhang G."/>
        </authorList>
    </citation>
    <scope>NUCLEOTIDE SEQUENCE [LARGE SCALE GENOMIC DNA]</scope>
    <source>
        <strain evidence="2 3">M15</strain>
    </source>
</reference>
<proteinExistence type="predicted"/>
<dbReference type="EMBL" id="CP048635">
    <property type="protein sequence ID" value="QIB40382.1"/>
    <property type="molecule type" value="Genomic_DNA"/>
</dbReference>
<sequence>MEVETEKNAPSRGGEALPEGQWKGNGMNISKIIDGLRYNTATAEEICSFENDSDRGDFRYEVTSLYRTPRGRFFLAGHGGAMTRWAQPVQGGRSGGEGLHAIDTSEARDFAEQHADEDTIARFFVIEDA</sequence>
<name>A0A7L5BN89_9HYPH</name>
<accession>A0A7L5BN89</accession>
<evidence type="ECO:0000313" key="2">
    <source>
        <dbReference type="EMBL" id="QIB40382.1"/>
    </source>
</evidence>
<dbReference type="KEGG" id="roy:G3A56_21105"/>
<dbReference type="AlphaFoldDB" id="A0A7L5BN89"/>
<dbReference type="Proteomes" id="UP000464865">
    <property type="component" value="Chromosome M15-12"/>
</dbReference>
<keyword evidence="3" id="KW-1185">Reference proteome</keyword>
<organism evidence="2 3">
    <name type="scientific">Rhizobium oryzihabitans</name>
    <dbReference type="NCBI Taxonomy" id="2267833"/>
    <lineage>
        <taxon>Bacteria</taxon>
        <taxon>Pseudomonadati</taxon>
        <taxon>Pseudomonadota</taxon>
        <taxon>Alphaproteobacteria</taxon>
        <taxon>Hyphomicrobiales</taxon>
        <taxon>Rhizobiaceae</taxon>
        <taxon>Rhizobium/Agrobacterium group</taxon>
        <taxon>Rhizobium</taxon>
    </lineage>
</organism>
<feature type="region of interest" description="Disordered" evidence="1">
    <location>
        <begin position="1"/>
        <end position="24"/>
    </location>
</feature>
<dbReference type="RefSeq" id="WP_137067607.1">
    <property type="nucleotide sequence ID" value="NZ_CP048635.1"/>
</dbReference>
<evidence type="ECO:0000256" key="1">
    <source>
        <dbReference type="SAM" id="MobiDB-lite"/>
    </source>
</evidence>
<protein>
    <submittedName>
        <fullName evidence="2">Uncharacterized protein</fullName>
    </submittedName>
</protein>
<gene>
    <name evidence="2" type="ORF">G3A56_21105</name>
</gene>
<evidence type="ECO:0000313" key="3">
    <source>
        <dbReference type="Proteomes" id="UP000464865"/>
    </source>
</evidence>